<sequence length="222" mass="25579">MTQPLREAVEIIVSCLGKPRRILEVGSRQAINQHVMGNLRNLFGESEYVGLDMQKGHGVDIVASAEKLPFRDKSFDLVFCLETLEHAEKPWLISAEIERILKPNGIAIISSPQNHSIHLHPSDYFRYTPYGLKTLFPKIKNKLTFAISPPFNDEVKLNPQHVVLVGTKVINPSLITKIKRALRNNISKISVYKPKRHRLEEIARLMRRAINEIYFRQEIEFF</sequence>
<dbReference type="GO" id="GO:0008757">
    <property type="term" value="F:S-adenosylmethionine-dependent methyltransferase activity"/>
    <property type="evidence" value="ECO:0007669"/>
    <property type="project" value="InterPro"/>
</dbReference>
<feature type="domain" description="Methyltransferase type 11" evidence="1">
    <location>
        <begin position="58"/>
        <end position="109"/>
    </location>
</feature>
<dbReference type="Gene3D" id="3.40.50.150">
    <property type="entry name" value="Vaccinia Virus protein VP39"/>
    <property type="match status" value="1"/>
</dbReference>
<evidence type="ECO:0000313" key="3">
    <source>
        <dbReference type="Proteomes" id="UP000177390"/>
    </source>
</evidence>
<reference evidence="2 3" key="1">
    <citation type="journal article" date="2016" name="Nat. Commun.">
        <title>Thousands of microbial genomes shed light on interconnected biogeochemical processes in an aquifer system.</title>
        <authorList>
            <person name="Anantharaman K."/>
            <person name="Brown C.T."/>
            <person name="Hug L.A."/>
            <person name="Sharon I."/>
            <person name="Castelle C.J."/>
            <person name="Probst A.J."/>
            <person name="Thomas B.C."/>
            <person name="Singh A."/>
            <person name="Wilkins M.J."/>
            <person name="Karaoz U."/>
            <person name="Brodie E.L."/>
            <person name="Williams K.H."/>
            <person name="Hubbard S.S."/>
            <person name="Banfield J.F."/>
        </authorList>
    </citation>
    <scope>NUCLEOTIDE SEQUENCE [LARGE SCALE GENOMIC DNA]</scope>
</reference>
<dbReference type="InterPro" id="IPR013216">
    <property type="entry name" value="Methyltransf_11"/>
</dbReference>
<dbReference type="EMBL" id="MFAH01000042">
    <property type="protein sequence ID" value="OGD70849.1"/>
    <property type="molecule type" value="Genomic_DNA"/>
</dbReference>
<organism evidence="2 3">
    <name type="scientific">Candidatus Collierbacteria bacterium RIFCSPHIGHO2_02_FULL_49_10</name>
    <dbReference type="NCBI Taxonomy" id="1817723"/>
    <lineage>
        <taxon>Bacteria</taxon>
        <taxon>Candidatus Collieribacteriota</taxon>
    </lineage>
</organism>
<evidence type="ECO:0000313" key="2">
    <source>
        <dbReference type="EMBL" id="OGD70849.1"/>
    </source>
</evidence>
<dbReference type="Pfam" id="PF08241">
    <property type="entry name" value="Methyltransf_11"/>
    <property type="match status" value="1"/>
</dbReference>
<dbReference type="InterPro" id="IPR029063">
    <property type="entry name" value="SAM-dependent_MTases_sf"/>
</dbReference>
<evidence type="ECO:0000259" key="1">
    <source>
        <dbReference type="Pfam" id="PF08241"/>
    </source>
</evidence>
<gene>
    <name evidence="2" type="ORF">A3D09_04200</name>
</gene>
<proteinExistence type="predicted"/>
<dbReference type="AlphaFoldDB" id="A0A1F5ETX6"/>
<comment type="caution">
    <text evidence="2">The sequence shown here is derived from an EMBL/GenBank/DDBJ whole genome shotgun (WGS) entry which is preliminary data.</text>
</comment>
<accession>A0A1F5ETX6</accession>
<name>A0A1F5ETX6_9BACT</name>
<protein>
    <recommendedName>
        <fullName evidence="1">Methyltransferase type 11 domain-containing protein</fullName>
    </recommendedName>
</protein>
<dbReference type="SUPFAM" id="SSF53335">
    <property type="entry name" value="S-adenosyl-L-methionine-dependent methyltransferases"/>
    <property type="match status" value="1"/>
</dbReference>
<dbReference type="Proteomes" id="UP000177390">
    <property type="component" value="Unassembled WGS sequence"/>
</dbReference>